<dbReference type="Proteomes" id="UP001550378">
    <property type="component" value="Unassembled WGS sequence"/>
</dbReference>
<sequence>MRGIRAIYQPEHFENPRILTTPEDVDDIFNVLLAEDIHAVQFFSLDRPDTPGGWPDHELIAGVRKDREAGVLSSMDANCEPVGHVVSVGNPELGRGPVYYTCVDSVHDFPLFSEIPIEKVRQAVKEFVISGGKRPVCVEWDDPGVYEEY</sequence>
<evidence type="ECO:0000313" key="2">
    <source>
        <dbReference type="Proteomes" id="UP001550378"/>
    </source>
</evidence>
<proteinExistence type="predicted"/>
<dbReference type="EMBL" id="JBEXZR010000029">
    <property type="protein sequence ID" value="MEU0710872.1"/>
    <property type="molecule type" value="Genomic_DNA"/>
</dbReference>
<gene>
    <name evidence="1" type="ORF">ABZ508_26260</name>
</gene>
<dbReference type="InterPro" id="IPR025680">
    <property type="entry name" value="DddI"/>
</dbReference>
<dbReference type="Pfam" id="PF14430">
    <property type="entry name" value="Imm1"/>
    <property type="match status" value="1"/>
</dbReference>
<name>A0ABV2WBX2_9ACTN</name>
<dbReference type="RefSeq" id="WP_359657473.1">
    <property type="nucleotide sequence ID" value="NZ_JBEXZO010000015.1"/>
</dbReference>
<comment type="caution">
    <text evidence="1">The sequence shown here is derived from an EMBL/GenBank/DDBJ whole genome shotgun (WGS) entry which is preliminary data.</text>
</comment>
<keyword evidence="2" id="KW-1185">Reference proteome</keyword>
<evidence type="ECO:0000313" key="1">
    <source>
        <dbReference type="EMBL" id="MEU0710872.1"/>
    </source>
</evidence>
<reference evidence="1 2" key="1">
    <citation type="submission" date="2024-06" db="EMBL/GenBank/DDBJ databases">
        <title>The Natural Products Discovery Center: Release of the First 8490 Sequenced Strains for Exploring Actinobacteria Biosynthetic Diversity.</title>
        <authorList>
            <person name="Kalkreuter E."/>
            <person name="Kautsar S.A."/>
            <person name="Yang D."/>
            <person name="Bader C.D."/>
            <person name="Teijaro C.N."/>
            <person name="Fluegel L."/>
            <person name="Davis C.M."/>
            <person name="Simpson J.R."/>
            <person name="Lauterbach L."/>
            <person name="Steele A.D."/>
            <person name="Gui C."/>
            <person name="Meng S."/>
            <person name="Li G."/>
            <person name="Viehrig K."/>
            <person name="Ye F."/>
            <person name="Su P."/>
            <person name="Kiefer A.F."/>
            <person name="Nichols A."/>
            <person name="Cepeda A.J."/>
            <person name="Yan W."/>
            <person name="Fan B."/>
            <person name="Jiang Y."/>
            <person name="Adhikari A."/>
            <person name="Zheng C.-J."/>
            <person name="Schuster L."/>
            <person name="Cowan T.M."/>
            <person name="Smanski M.J."/>
            <person name="Chevrette M.G."/>
            <person name="De Carvalho L.P.S."/>
            <person name="Shen B."/>
        </authorList>
    </citation>
    <scope>NUCLEOTIDE SEQUENCE [LARGE SCALE GENOMIC DNA]</scope>
    <source>
        <strain evidence="1 2">NPDC006337</strain>
    </source>
</reference>
<organism evidence="1 2">
    <name type="scientific">Streptomyces lavendulocolor</name>
    <dbReference type="NCBI Taxonomy" id="67316"/>
    <lineage>
        <taxon>Bacteria</taxon>
        <taxon>Bacillati</taxon>
        <taxon>Actinomycetota</taxon>
        <taxon>Actinomycetes</taxon>
        <taxon>Kitasatosporales</taxon>
        <taxon>Streptomycetaceae</taxon>
        <taxon>Streptomyces</taxon>
    </lineage>
</organism>
<accession>A0ABV2WBX2</accession>
<protein>
    <submittedName>
        <fullName evidence="1">Imm1 family immunity protein</fullName>
    </submittedName>
</protein>